<evidence type="ECO:0000259" key="8">
    <source>
        <dbReference type="Pfam" id="PF13632"/>
    </source>
</evidence>
<proteinExistence type="predicted"/>
<dbReference type="AlphaFoldDB" id="A0A1M5MYI6"/>
<dbReference type="OrthoDB" id="7431422at2"/>
<feature type="transmembrane region" description="Helical" evidence="7">
    <location>
        <begin position="445"/>
        <end position="470"/>
    </location>
</feature>
<keyword evidence="6 7" id="KW-0472">Membrane</keyword>
<dbReference type="STRING" id="1508389.SAMN05444003_1080"/>
<dbReference type="Pfam" id="PF13632">
    <property type="entry name" value="Glyco_trans_2_3"/>
    <property type="match status" value="1"/>
</dbReference>
<dbReference type="RefSeq" id="WP_072899813.1">
    <property type="nucleotide sequence ID" value="NZ_FQXB01000001.1"/>
</dbReference>
<evidence type="ECO:0000256" key="3">
    <source>
        <dbReference type="ARBA" id="ARBA00022679"/>
    </source>
</evidence>
<evidence type="ECO:0000256" key="1">
    <source>
        <dbReference type="ARBA" id="ARBA00004141"/>
    </source>
</evidence>
<dbReference type="InterPro" id="IPR001173">
    <property type="entry name" value="Glyco_trans_2-like"/>
</dbReference>
<dbReference type="PANTHER" id="PTHR43867">
    <property type="entry name" value="CELLULOSE SYNTHASE CATALYTIC SUBUNIT A [UDP-FORMING]"/>
    <property type="match status" value="1"/>
</dbReference>
<feature type="transmembrane region" description="Helical" evidence="7">
    <location>
        <begin position="490"/>
        <end position="509"/>
    </location>
</feature>
<sequence>MFATRRIKSDVPPSAESAASQAAVRSSLVDPIAEPPDMRLLALADPQFCIRYSLLPWRAFGDTTVLLGTDLTLAQEQPEMVEARFGRFILLKADGEKLWTFLLETFRSNLAYDAETTLDEADSCRTWRSKRAAVFALVACSLGILCAVFFPLLTFGIAFGWVVLILLLGTALKPCSLCQKANPQENLGLALRDDELPTISLLVPLFREADMTGPLTSRLTKLDYPRGKLDLCFVVEDDDLVTKSSISKQKLPDWMRVIEAPKGKLRTKPRALNYALNFVSGSIVGVYDAEDAPESDQLRHVAETFARADPDVACVQGRLDYYNASGNWLSRCFTLEYASWFRVILPGYAKMGLLVPLGGTTLFFCRDTLNELGSWDAHNVTEDADLGVRLARHGYRTVFMPSVTNEEANARAWPWIKQRSRWLKGYAVTYAVHMRRPLELFRQLGAWRFFGFQVLFLGTLSQFLLAPLLWTVVVIPFGLPHPLFSLLSGSQFVALTAIFLLSTCVNLAANCIGAHRAGKSWLMKWAPTMVFYFPLATLGALKGLSELFWRPFFWDKTAHGIELSR</sequence>
<keyword evidence="2" id="KW-0328">Glycosyltransferase</keyword>
<evidence type="ECO:0000256" key="4">
    <source>
        <dbReference type="ARBA" id="ARBA00022692"/>
    </source>
</evidence>
<dbReference type="Gene3D" id="3.90.550.10">
    <property type="entry name" value="Spore Coat Polysaccharide Biosynthesis Protein SpsA, Chain A"/>
    <property type="match status" value="1"/>
</dbReference>
<accession>A0A1M5MYI6</accession>
<dbReference type="SUPFAM" id="SSF53448">
    <property type="entry name" value="Nucleotide-diphospho-sugar transferases"/>
    <property type="match status" value="1"/>
</dbReference>
<evidence type="ECO:0000256" key="6">
    <source>
        <dbReference type="ARBA" id="ARBA00023136"/>
    </source>
</evidence>
<dbReference type="PANTHER" id="PTHR43867:SF2">
    <property type="entry name" value="CELLULOSE SYNTHASE CATALYTIC SUBUNIT A [UDP-FORMING]"/>
    <property type="match status" value="1"/>
</dbReference>
<protein>
    <submittedName>
        <fullName evidence="9">Glycosyltransferase, catalytic subunit of cellulose synthase and poly-beta-1,6-N-acetylglucosamine synthase</fullName>
    </submittedName>
</protein>
<keyword evidence="5 7" id="KW-1133">Transmembrane helix</keyword>
<evidence type="ECO:0000313" key="9">
    <source>
        <dbReference type="EMBL" id="SHG81989.1"/>
    </source>
</evidence>
<dbReference type="Proteomes" id="UP000184074">
    <property type="component" value="Unassembled WGS sequence"/>
</dbReference>
<feature type="transmembrane region" description="Helical" evidence="7">
    <location>
        <begin position="156"/>
        <end position="172"/>
    </location>
</feature>
<organism evidence="9 10">
    <name type="scientific">Cognatiyoonia sediminum</name>
    <dbReference type="NCBI Taxonomy" id="1508389"/>
    <lineage>
        <taxon>Bacteria</taxon>
        <taxon>Pseudomonadati</taxon>
        <taxon>Pseudomonadota</taxon>
        <taxon>Alphaproteobacteria</taxon>
        <taxon>Rhodobacterales</taxon>
        <taxon>Paracoccaceae</taxon>
        <taxon>Cognatiyoonia</taxon>
    </lineage>
</organism>
<evidence type="ECO:0000256" key="2">
    <source>
        <dbReference type="ARBA" id="ARBA00022676"/>
    </source>
</evidence>
<feature type="transmembrane region" description="Helical" evidence="7">
    <location>
        <begin position="521"/>
        <end position="541"/>
    </location>
</feature>
<evidence type="ECO:0000313" key="10">
    <source>
        <dbReference type="Proteomes" id="UP000184074"/>
    </source>
</evidence>
<comment type="subcellular location">
    <subcellularLocation>
        <location evidence="1">Membrane</location>
        <topology evidence="1">Multi-pass membrane protein</topology>
    </subcellularLocation>
</comment>
<evidence type="ECO:0000256" key="7">
    <source>
        <dbReference type="SAM" id="Phobius"/>
    </source>
</evidence>
<gene>
    <name evidence="9" type="ORF">SAMN05444003_1080</name>
</gene>
<dbReference type="InterPro" id="IPR050321">
    <property type="entry name" value="Glycosyltr_2/OpgH_subfam"/>
</dbReference>
<feature type="domain" description="Glycosyltransferase 2-like" evidence="8">
    <location>
        <begin position="286"/>
        <end position="474"/>
    </location>
</feature>
<dbReference type="InterPro" id="IPR029044">
    <property type="entry name" value="Nucleotide-diphossugar_trans"/>
</dbReference>
<evidence type="ECO:0000256" key="5">
    <source>
        <dbReference type="ARBA" id="ARBA00022989"/>
    </source>
</evidence>
<keyword evidence="3 9" id="KW-0808">Transferase</keyword>
<keyword evidence="10" id="KW-1185">Reference proteome</keyword>
<dbReference type="GO" id="GO:0016020">
    <property type="term" value="C:membrane"/>
    <property type="evidence" value="ECO:0007669"/>
    <property type="project" value="UniProtKB-SubCell"/>
</dbReference>
<keyword evidence="4 7" id="KW-0812">Transmembrane</keyword>
<reference evidence="9 10" key="1">
    <citation type="submission" date="2016-11" db="EMBL/GenBank/DDBJ databases">
        <authorList>
            <person name="Jaros S."/>
            <person name="Januszkiewicz K."/>
            <person name="Wedrychowicz H."/>
        </authorList>
    </citation>
    <scope>NUCLEOTIDE SEQUENCE [LARGE SCALE GENOMIC DNA]</scope>
    <source>
        <strain evidence="9 10">DSM 28715</strain>
    </source>
</reference>
<name>A0A1M5MYI6_9RHOB</name>
<dbReference type="EMBL" id="FQXB01000001">
    <property type="protein sequence ID" value="SHG81989.1"/>
    <property type="molecule type" value="Genomic_DNA"/>
</dbReference>
<feature type="transmembrane region" description="Helical" evidence="7">
    <location>
        <begin position="132"/>
        <end position="150"/>
    </location>
</feature>
<dbReference type="GO" id="GO:0016757">
    <property type="term" value="F:glycosyltransferase activity"/>
    <property type="evidence" value="ECO:0007669"/>
    <property type="project" value="UniProtKB-KW"/>
</dbReference>